<keyword evidence="2" id="KW-0067">ATP-binding</keyword>
<gene>
    <name evidence="6" type="primary">ACTR3B</name>
</gene>
<dbReference type="InterPro" id="IPR043129">
    <property type="entry name" value="ATPase_NBD"/>
</dbReference>
<keyword evidence="3" id="KW-0009">Actin-binding</keyword>
<evidence type="ECO:0000256" key="2">
    <source>
        <dbReference type="ARBA" id="ARBA00022840"/>
    </source>
</evidence>
<keyword evidence="7" id="KW-1185">Reference proteome</keyword>
<dbReference type="PANTHER" id="PTHR11937">
    <property type="entry name" value="ACTIN"/>
    <property type="match status" value="1"/>
</dbReference>
<reference evidence="6" key="1">
    <citation type="submission" date="2019-05" db="EMBL/GenBank/DDBJ databases">
        <authorList>
            <person name="Zhang S."/>
            <person name="Liu J."/>
        </authorList>
    </citation>
    <scope>NUCLEOTIDE SEQUENCE [LARGE SCALE GENOMIC DNA]</scope>
</reference>
<evidence type="ECO:0000256" key="1">
    <source>
        <dbReference type="ARBA" id="ARBA00022741"/>
    </source>
</evidence>
<evidence type="ECO:0000256" key="3">
    <source>
        <dbReference type="ARBA" id="ARBA00023203"/>
    </source>
</evidence>
<dbReference type="GeneTree" id="ENSGT00940000158304"/>
<comment type="similarity">
    <text evidence="5">Belongs to the actin family.</text>
</comment>
<dbReference type="Pfam" id="PF00022">
    <property type="entry name" value="Actin"/>
    <property type="match status" value="1"/>
</dbReference>
<evidence type="ECO:0000256" key="4">
    <source>
        <dbReference type="ARBA" id="ARBA00023892"/>
    </source>
</evidence>
<evidence type="ECO:0000313" key="7">
    <source>
        <dbReference type="Proteomes" id="UP000694520"/>
    </source>
</evidence>
<evidence type="ECO:0000256" key="5">
    <source>
        <dbReference type="RuleBase" id="RU000487"/>
    </source>
</evidence>
<dbReference type="Ensembl" id="ENSBGRT00000016118.1">
    <property type="protein sequence ID" value="ENSBGRP00000013981.1"/>
    <property type="gene ID" value="ENSBGRG00000008613.1"/>
</dbReference>
<dbReference type="FunFam" id="3.30.420.40:FF:000803">
    <property type="entry name" value="Actin-related protein 3"/>
    <property type="match status" value="1"/>
</dbReference>
<dbReference type="GO" id="GO:0003779">
    <property type="term" value="F:actin binding"/>
    <property type="evidence" value="ECO:0007669"/>
    <property type="project" value="UniProtKB-KW"/>
</dbReference>
<dbReference type="CDD" id="cd10221">
    <property type="entry name" value="ASKHA_NBD_Arp3-like"/>
    <property type="match status" value="1"/>
</dbReference>
<proteinExistence type="inferred from homology"/>
<name>A0A8B9WX96_BOSMU</name>
<dbReference type="SMART" id="SM00268">
    <property type="entry name" value="ACTIN"/>
    <property type="match status" value="1"/>
</dbReference>
<dbReference type="GO" id="GO:0005524">
    <property type="term" value="F:ATP binding"/>
    <property type="evidence" value="ECO:0007669"/>
    <property type="project" value="UniProtKB-KW"/>
</dbReference>
<accession>A0A8B9WX96</accession>
<protein>
    <recommendedName>
        <fullName evidence="4">Actin-related protein 3</fullName>
    </recommendedName>
</protein>
<reference evidence="6" key="2">
    <citation type="submission" date="2025-08" db="UniProtKB">
        <authorList>
            <consortium name="Ensembl"/>
        </authorList>
    </citation>
    <scope>IDENTIFICATION</scope>
</reference>
<dbReference type="AlphaFoldDB" id="A0A8B9WX96"/>
<dbReference type="Proteomes" id="UP000694520">
    <property type="component" value="Chromosome 4"/>
</dbReference>
<dbReference type="Gene3D" id="3.90.640.10">
    <property type="entry name" value="Actin, Chain A, domain 4"/>
    <property type="match status" value="1"/>
</dbReference>
<dbReference type="SUPFAM" id="SSF53067">
    <property type="entry name" value="Actin-like ATPase domain"/>
    <property type="match status" value="2"/>
</dbReference>
<dbReference type="GO" id="GO:0034314">
    <property type="term" value="P:Arp2/3 complex-mediated actin nucleation"/>
    <property type="evidence" value="ECO:0007669"/>
    <property type="project" value="UniProtKB-ARBA"/>
</dbReference>
<reference evidence="6" key="3">
    <citation type="submission" date="2025-09" db="UniProtKB">
        <authorList>
            <consortium name="Ensembl"/>
        </authorList>
    </citation>
    <scope>IDENTIFICATION</scope>
</reference>
<dbReference type="Gene3D" id="3.30.420.40">
    <property type="match status" value="3"/>
</dbReference>
<dbReference type="GO" id="GO:0044396">
    <property type="term" value="P:actin cortical patch organization"/>
    <property type="evidence" value="ECO:0007669"/>
    <property type="project" value="UniProtKB-ARBA"/>
</dbReference>
<sequence length="402" mass="44387">MAKLPHLTLWPVLSQQLGLGEGGFSAILCSDWSCSTPGRPASALLGDLRGWPAIWSHRSFPFLVSSLVPGAGGVTALGSSPQVSSASGCVGVALSKTEPPLNTPENREYLAEIMFESFNVPGLYIAVQAVLALAASWTSRQVGERTLTGIVIDSGDGVTHAIPVAEGYVIGSCIKHIPIAGRDITYFIQQLLREREAGIPPEQSLETAKAIKEKYCYICPDIVKEFAKYDVDPRKWIKQYTGINAINQKKFVIDVGYERFLGPEIFFHPEFANPDFMESISEVVDEVIQNCPIDVRRPLYKNVVLSGGSTMFRDFGRRLQRDLKRVVDARLKLSEELSGGRIKPKPVEVQVITHHMQRYAVWFGGSMLASTPEFLQVCHTKKDYEECGPSICRHNPVFGVMS</sequence>
<evidence type="ECO:0000313" key="6">
    <source>
        <dbReference type="Ensembl" id="ENSBGRP00000013981.1"/>
    </source>
</evidence>
<organism evidence="6 7">
    <name type="scientific">Bos mutus grunniens</name>
    <name type="common">Wild yak</name>
    <name type="synonym">Bos grunniens</name>
    <dbReference type="NCBI Taxonomy" id="30521"/>
    <lineage>
        <taxon>Eukaryota</taxon>
        <taxon>Metazoa</taxon>
        <taxon>Chordata</taxon>
        <taxon>Craniata</taxon>
        <taxon>Vertebrata</taxon>
        <taxon>Euteleostomi</taxon>
        <taxon>Mammalia</taxon>
        <taxon>Eutheria</taxon>
        <taxon>Laurasiatheria</taxon>
        <taxon>Artiodactyla</taxon>
        <taxon>Ruminantia</taxon>
        <taxon>Pecora</taxon>
        <taxon>Bovidae</taxon>
        <taxon>Bovinae</taxon>
        <taxon>Bos</taxon>
    </lineage>
</organism>
<dbReference type="InterPro" id="IPR004000">
    <property type="entry name" value="Actin"/>
</dbReference>
<keyword evidence="1" id="KW-0547">Nucleotide-binding</keyword>
<dbReference type="FunFam" id="3.30.420.40:FF:000058">
    <property type="entry name" value="Putative actin-related protein 5"/>
    <property type="match status" value="1"/>
</dbReference>
<dbReference type="FunFam" id="3.90.640.10:FF:000006">
    <property type="entry name" value="Actin-related protein 3 (ARP3)"/>
    <property type="match status" value="1"/>
</dbReference>